<dbReference type="AlphaFoldDB" id="R7TI80"/>
<gene>
    <name evidence="3" type="ORF">CAPTEDRAFT_215377</name>
    <name evidence="2" type="ORF">CAPTEDRAFT_228086</name>
</gene>
<evidence type="ECO:0000313" key="5">
    <source>
        <dbReference type="Proteomes" id="UP000014760"/>
    </source>
</evidence>
<dbReference type="EMBL" id="KB310592">
    <property type="protein sequence ID" value="ELT91246.1"/>
    <property type="molecule type" value="Genomic_DNA"/>
</dbReference>
<dbReference type="EMBL" id="AMQN01013909">
    <property type="status" value="NOT_ANNOTATED_CDS"/>
    <property type="molecule type" value="Genomic_DNA"/>
</dbReference>
<accession>R7TI80</accession>
<sequence>MTEPWTATVGYVLFAFGAVLVVIGTASIIYLCYIDSAERKREKDNLHLVGRYNKIRIAKHNEINGRITAETLGPYALDLQPPYVNPAVLYENAKPGGTPSIDTDSVFTDYVPKSTPTPDADSVVVTDLDAALEDHRDSVFLVTGESKDVVSSLNSPSLDGTQTYMYRTYRHEPLPDTTEIEYSIQTSGKV</sequence>
<keyword evidence="1" id="KW-0472">Membrane</keyword>
<reference evidence="2 5" key="2">
    <citation type="journal article" date="2013" name="Nature">
        <title>Insights into bilaterian evolution from three spiralian genomes.</title>
        <authorList>
            <person name="Simakov O."/>
            <person name="Marletaz F."/>
            <person name="Cho S.J."/>
            <person name="Edsinger-Gonzales E."/>
            <person name="Havlak P."/>
            <person name="Hellsten U."/>
            <person name="Kuo D.H."/>
            <person name="Larsson T."/>
            <person name="Lv J."/>
            <person name="Arendt D."/>
            <person name="Savage R."/>
            <person name="Osoegawa K."/>
            <person name="de Jong P."/>
            <person name="Grimwood J."/>
            <person name="Chapman J.A."/>
            <person name="Shapiro H."/>
            <person name="Aerts A."/>
            <person name="Otillar R.P."/>
            <person name="Terry A.Y."/>
            <person name="Boore J.L."/>
            <person name="Grigoriev I.V."/>
            <person name="Lindberg D.R."/>
            <person name="Seaver E.C."/>
            <person name="Weisblat D.A."/>
            <person name="Putnam N.H."/>
            <person name="Rokhsar D.S."/>
        </authorList>
    </citation>
    <scope>NUCLEOTIDE SEQUENCE</scope>
    <source>
        <strain evidence="2 5">I ESC-2004</strain>
    </source>
</reference>
<keyword evidence="1" id="KW-1133">Transmembrane helix</keyword>
<dbReference type="EnsemblMetazoa" id="CapteT215377">
    <property type="protein sequence ID" value="CapteP215377"/>
    <property type="gene ID" value="CapteG215377"/>
</dbReference>
<keyword evidence="5" id="KW-1185">Reference proteome</keyword>
<organism evidence="2">
    <name type="scientific">Capitella teleta</name>
    <name type="common">Polychaete worm</name>
    <dbReference type="NCBI Taxonomy" id="283909"/>
    <lineage>
        <taxon>Eukaryota</taxon>
        <taxon>Metazoa</taxon>
        <taxon>Spiralia</taxon>
        <taxon>Lophotrochozoa</taxon>
        <taxon>Annelida</taxon>
        <taxon>Polychaeta</taxon>
        <taxon>Sedentaria</taxon>
        <taxon>Scolecida</taxon>
        <taxon>Capitellidae</taxon>
        <taxon>Capitella</taxon>
    </lineage>
</organism>
<evidence type="ECO:0000313" key="4">
    <source>
        <dbReference type="EnsemblMetazoa" id="CapteP215377"/>
    </source>
</evidence>
<keyword evidence="1" id="KW-0812">Transmembrane</keyword>
<dbReference type="EMBL" id="KB293040">
    <property type="protein sequence ID" value="ELU16636.1"/>
    <property type="molecule type" value="Genomic_DNA"/>
</dbReference>
<reference evidence="5" key="1">
    <citation type="submission" date="2012-12" db="EMBL/GenBank/DDBJ databases">
        <authorList>
            <person name="Hellsten U."/>
            <person name="Grimwood J."/>
            <person name="Chapman J.A."/>
            <person name="Shapiro H."/>
            <person name="Aerts A."/>
            <person name="Otillar R.P."/>
            <person name="Terry A.Y."/>
            <person name="Boore J.L."/>
            <person name="Simakov O."/>
            <person name="Marletaz F."/>
            <person name="Cho S.-J."/>
            <person name="Edsinger-Gonzales E."/>
            <person name="Havlak P."/>
            <person name="Kuo D.-H."/>
            <person name="Larsson T."/>
            <person name="Lv J."/>
            <person name="Arendt D."/>
            <person name="Savage R."/>
            <person name="Osoegawa K."/>
            <person name="de Jong P."/>
            <person name="Lindberg D.R."/>
            <person name="Seaver E.C."/>
            <person name="Weisblat D.A."/>
            <person name="Putnam N.H."/>
            <person name="Grigoriev I.V."/>
            <person name="Rokhsar D.S."/>
        </authorList>
    </citation>
    <scope>NUCLEOTIDE SEQUENCE</scope>
    <source>
        <strain evidence="5">I ESC-2004</strain>
    </source>
</reference>
<proteinExistence type="predicted"/>
<dbReference type="EMBL" id="AMQN01036618">
    <property type="status" value="NOT_ANNOTATED_CDS"/>
    <property type="molecule type" value="Genomic_DNA"/>
</dbReference>
<reference evidence="4" key="3">
    <citation type="submission" date="2015-06" db="UniProtKB">
        <authorList>
            <consortium name="EnsemblMetazoa"/>
        </authorList>
    </citation>
    <scope>IDENTIFICATION</scope>
</reference>
<dbReference type="EnsemblMetazoa" id="CapteT228086">
    <property type="protein sequence ID" value="CapteP228086"/>
    <property type="gene ID" value="CapteG228086"/>
</dbReference>
<feature type="transmembrane region" description="Helical" evidence="1">
    <location>
        <begin position="12"/>
        <end position="33"/>
    </location>
</feature>
<protein>
    <submittedName>
        <fullName evidence="2 4">Uncharacterized protein</fullName>
    </submittedName>
</protein>
<evidence type="ECO:0000313" key="3">
    <source>
        <dbReference type="EMBL" id="ELU16636.1"/>
    </source>
</evidence>
<evidence type="ECO:0000313" key="2">
    <source>
        <dbReference type="EMBL" id="ELT91246.1"/>
    </source>
</evidence>
<dbReference type="HOGENOM" id="CLU_1429257_0_0_1"/>
<evidence type="ECO:0000256" key="1">
    <source>
        <dbReference type="SAM" id="Phobius"/>
    </source>
</evidence>
<dbReference type="Proteomes" id="UP000014760">
    <property type="component" value="Unassembled WGS sequence"/>
</dbReference>
<name>R7TI80_CAPTE</name>